<proteinExistence type="predicted"/>
<dbReference type="PRINTS" id="PR00455">
    <property type="entry name" value="HTHTETR"/>
</dbReference>
<feature type="domain" description="HTH tetR-type" evidence="5">
    <location>
        <begin position="27"/>
        <end position="87"/>
    </location>
</feature>
<evidence type="ECO:0000256" key="2">
    <source>
        <dbReference type="ARBA" id="ARBA00023125"/>
    </source>
</evidence>
<dbReference type="GO" id="GO:0000976">
    <property type="term" value="F:transcription cis-regulatory region binding"/>
    <property type="evidence" value="ECO:0007669"/>
    <property type="project" value="TreeGrafter"/>
</dbReference>
<protein>
    <submittedName>
        <fullName evidence="6">AcrR family transcriptional regulator</fullName>
    </submittedName>
</protein>
<dbReference type="InterPro" id="IPR050109">
    <property type="entry name" value="HTH-type_TetR-like_transc_reg"/>
</dbReference>
<dbReference type="SUPFAM" id="SSF46689">
    <property type="entry name" value="Homeodomain-like"/>
    <property type="match status" value="1"/>
</dbReference>
<dbReference type="InterPro" id="IPR009057">
    <property type="entry name" value="Homeodomain-like_sf"/>
</dbReference>
<keyword evidence="3" id="KW-0804">Transcription</keyword>
<organism evidence="6 7">
    <name type="scientific">Modestobacter marinus</name>
    <dbReference type="NCBI Taxonomy" id="477641"/>
    <lineage>
        <taxon>Bacteria</taxon>
        <taxon>Bacillati</taxon>
        <taxon>Actinomycetota</taxon>
        <taxon>Actinomycetes</taxon>
        <taxon>Geodermatophilales</taxon>
        <taxon>Geodermatophilaceae</taxon>
        <taxon>Modestobacter</taxon>
    </lineage>
</organism>
<evidence type="ECO:0000256" key="3">
    <source>
        <dbReference type="ARBA" id="ARBA00023163"/>
    </source>
</evidence>
<evidence type="ECO:0000313" key="7">
    <source>
        <dbReference type="Proteomes" id="UP000552836"/>
    </source>
</evidence>
<dbReference type="GO" id="GO:0003700">
    <property type="term" value="F:DNA-binding transcription factor activity"/>
    <property type="evidence" value="ECO:0007669"/>
    <property type="project" value="TreeGrafter"/>
</dbReference>
<reference evidence="6 7" key="1">
    <citation type="submission" date="2020-02" db="EMBL/GenBank/DDBJ databases">
        <title>Sequencing the genomes of 1000 actinobacteria strains.</title>
        <authorList>
            <person name="Klenk H.-P."/>
        </authorList>
    </citation>
    <scope>NUCLEOTIDE SEQUENCE [LARGE SCALE GENOMIC DNA]</scope>
    <source>
        <strain evidence="6 7">DSM 45201</strain>
    </source>
</reference>
<dbReference type="RefSeq" id="WP_229682024.1">
    <property type="nucleotide sequence ID" value="NZ_BAABJU010000007.1"/>
</dbReference>
<dbReference type="EMBL" id="JAAMPA010000001">
    <property type="protein sequence ID" value="NIH65660.1"/>
    <property type="molecule type" value="Genomic_DNA"/>
</dbReference>
<dbReference type="Pfam" id="PF00440">
    <property type="entry name" value="TetR_N"/>
    <property type="match status" value="1"/>
</dbReference>
<keyword evidence="1" id="KW-0805">Transcription regulation</keyword>
<dbReference type="Gene3D" id="1.10.357.10">
    <property type="entry name" value="Tetracycline Repressor, domain 2"/>
    <property type="match status" value="1"/>
</dbReference>
<sequence>MARSAKAASAPRCPVDVVMGLRERKKLAAWRTIRSAALRLISERGFDAVSVEDIAAEAGVSRTTFFSYFPSKEAVAFEFDPLELQRWRSLLEDDVVDDRPLWDALTDLFVDVARLLPDWLPVQKRLVQECPGLANSARGSCDSFAPDLRAWISRRLPDGDELRTALVFNTALAAFMTAVEVWDPDDSFDELLELVRTCLRWAGAGLAHPVS</sequence>
<dbReference type="Gene3D" id="1.10.10.60">
    <property type="entry name" value="Homeodomain-like"/>
    <property type="match status" value="1"/>
</dbReference>
<comment type="caution">
    <text evidence="6">The sequence shown here is derived from an EMBL/GenBank/DDBJ whole genome shotgun (WGS) entry which is preliminary data.</text>
</comment>
<gene>
    <name evidence="6" type="ORF">FB380_000106</name>
</gene>
<accession>A0A846LT74</accession>
<dbReference type="PROSITE" id="PS50977">
    <property type="entry name" value="HTH_TETR_2"/>
    <property type="match status" value="1"/>
</dbReference>
<dbReference type="PANTHER" id="PTHR30055">
    <property type="entry name" value="HTH-TYPE TRANSCRIPTIONAL REGULATOR RUTR"/>
    <property type="match status" value="1"/>
</dbReference>
<evidence type="ECO:0000313" key="6">
    <source>
        <dbReference type="EMBL" id="NIH65660.1"/>
    </source>
</evidence>
<dbReference type="AlphaFoldDB" id="A0A846LT74"/>
<keyword evidence="2 4" id="KW-0238">DNA-binding</keyword>
<name>A0A846LT74_9ACTN</name>
<dbReference type="PANTHER" id="PTHR30055:SF234">
    <property type="entry name" value="HTH-TYPE TRANSCRIPTIONAL REGULATOR BETI"/>
    <property type="match status" value="1"/>
</dbReference>
<evidence type="ECO:0000256" key="4">
    <source>
        <dbReference type="PROSITE-ProRule" id="PRU00335"/>
    </source>
</evidence>
<dbReference type="PROSITE" id="PS01081">
    <property type="entry name" value="HTH_TETR_1"/>
    <property type="match status" value="1"/>
</dbReference>
<dbReference type="InterPro" id="IPR023772">
    <property type="entry name" value="DNA-bd_HTH_TetR-type_CS"/>
</dbReference>
<dbReference type="Proteomes" id="UP000552836">
    <property type="component" value="Unassembled WGS sequence"/>
</dbReference>
<dbReference type="InterPro" id="IPR001647">
    <property type="entry name" value="HTH_TetR"/>
</dbReference>
<evidence type="ECO:0000256" key="1">
    <source>
        <dbReference type="ARBA" id="ARBA00023015"/>
    </source>
</evidence>
<feature type="DNA-binding region" description="H-T-H motif" evidence="4">
    <location>
        <begin position="50"/>
        <end position="69"/>
    </location>
</feature>
<evidence type="ECO:0000259" key="5">
    <source>
        <dbReference type="PROSITE" id="PS50977"/>
    </source>
</evidence>